<dbReference type="CDD" id="cd11010">
    <property type="entry name" value="S1-P1_nuclease"/>
    <property type="match status" value="1"/>
</dbReference>
<evidence type="ECO:0000313" key="8">
    <source>
        <dbReference type="EMBL" id="PTQ59911.1"/>
    </source>
</evidence>
<name>A0A2T5GKS4_9SPHN</name>
<dbReference type="Gene3D" id="1.10.575.10">
    <property type="entry name" value="P1 Nuclease"/>
    <property type="match status" value="1"/>
</dbReference>
<dbReference type="SUPFAM" id="SSF48537">
    <property type="entry name" value="Phospholipase C/P1 nuclease"/>
    <property type="match status" value="1"/>
</dbReference>
<dbReference type="RefSeq" id="WP_167398839.1">
    <property type="nucleotide sequence ID" value="NZ_QAOG01000004.1"/>
</dbReference>
<keyword evidence="7" id="KW-0732">Signal</keyword>
<evidence type="ECO:0000256" key="2">
    <source>
        <dbReference type="ARBA" id="ARBA00022723"/>
    </source>
</evidence>
<keyword evidence="2" id="KW-0479">Metal-binding</keyword>
<keyword evidence="9" id="KW-1185">Reference proteome</keyword>
<dbReference type="GO" id="GO:0004519">
    <property type="term" value="F:endonuclease activity"/>
    <property type="evidence" value="ECO:0007669"/>
    <property type="project" value="UniProtKB-KW"/>
</dbReference>
<keyword evidence="3" id="KW-0255">Endonuclease</keyword>
<organism evidence="8 9">
    <name type="scientific">Sphingomonas aurantiaca</name>
    <dbReference type="NCBI Taxonomy" id="185949"/>
    <lineage>
        <taxon>Bacteria</taxon>
        <taxon>Pseudomonadati</taxon>
        <taxon>Pseudomonadota</taxon>
        <taxon>Alphaproteobacteria</taxon>
        <taxon>Sphingomonadales</taxon>
        <taxon>Sphingomonadaceae</taxon>
        <taxon>Sphingomonas</taxon>
    </lineage>
</organism>
<dbReference type="GO" id="GO:0046872">
    <property type="term" value="F:metal ion binding"/>
    <property type="evidence" value="ECO:0007669"/>
    <property type="project" value="UniProtKB-KW"/>
</dbReference>
<dbReference type="GO" id="GO:0003676">
    <property type="term" value="F:nucleic acid binding"/>
    <property type="evidence" value="ECO:0007669"/>
    <property type="project" value="InterPro"/>
</dbReference>
<protein>
    <submittedName>
        <fullName evidence="8">S1/P1 nuclease</fullName>
    </submittedName>
</protein>
<evidence type="ECO:0000256" key="5">
    <source>
        <dbReference type="ARBA" id="ARBA00023157"/>
    </source>
</evidence>
<gene>
    <name evidence="8" type="ORF">C8J26_2766</name>
</gene>
<evidence type="ECO:0000313" key="9">
    <source>
        <dbReference type="Proteomes" id="UP000244189"/>
    </source>
</evidence>
<evidence type="ECO:0000256" key="3">
    <source>
        <dbReference type="ARBA" id="ARBA00022759"/>
    </source>
</evidence>
<evidence type="ECO:0000256" key="6">
    <source>
        <dbReference type="ARBA" id="ARBA00023180"/>
    </source>
</evidence>
<sequence>MRFIRAFLAGALAMASTPAMAWGPTGHRVSGAIADRFICGNTRLEIRDLLGVETLADAANWADYMRMQSDPYWSKTTFNWHFVTIPDGKTYTQAGVPPQGDAVSALAKFRAVVRDRVAPIAARRDALRMIVHIAGDLGQPLHSGNGRDRGGNDEIVTLRGEQTNLHTIWDSTLIDSEQMSYTEWTDYLLARITSEQAIAWSTPDPVAWVDEARALHPRVYPKSKTIDGDYLYNARPLLHAQMTKSGLHLAAYLNDLFGHCSR</sequence>
<dbReference type="Proteomes" id="UP000244189">
    <property type="component" value="Unassembled WGS sequence"/>
</dbReference>
<dbReference type="PANTHER" id="PTHR33146:SF26">
    <property type="entry name" value="ENDONUCLEASE 4"/>
    <property type="match status" value="1"/>
</dbReference>
<feature type="signal peptide" evidence="7">
    <location>
        <begin position="1"/>
        <end position="21"/>
    </location>
</feature>
<feature type="chain" id="PRO_5015419017" evidence="7">
    <location>
        <begin position="22"/>
        <end position="262"/>
    </location>
</feature>
<keyword evidence="1" id="KW-0540">Nuclease</keyword>
<dbReference type="AlphaFoldDB" id="A0A2T5GKS4"/>
<dbReference type="PANTHER" id="PTHR33146">
    <property type="entry name" value="ENDONUCLEASE 4"/>
    <property type="match status" value="1"/>
</dbReference>
<keyword evidence="6" id="KW-0325">Glycoprotein</keyword>
<dbReference type="InterPro" id="IPR003154">
    <property type="entry name" value="S1/P1nuclease"/>
</dbReference>
<dbReference type="GO" id="GO:0016788">
    <property type="term" value="F:hydrolase activity, acting on ester bonds"/>
    <property type="evidence" value="ECO:0007669"/>
    <property type="project" value="InterPro"/>
</dbReference>
<keyword evidence="4" id="KW-0378">Hydrolase</keyword>
<comment type="caution">
    <text evidence="8">The sequence shown here is derived from an EMBL/GenBank/DDBJ whole genome shotgun (WGS) entry which is preliminary data.</text>
</comment>
<dbReference type="Pfam" id="PF02265">
    <property type="entry name" value="S1-P1_nuclease"/>
    <property type="match status" value="1"/>
</dbReference>
<proteinExistence type="predicted"/>
<reference evidence="8 9" key="1">
    <citation type="submission" date="2018-04" db="EMBL/GenBank/DDBJ databases">
        <title>Genomic Encyclopedia of Type Strains, Phase III (KMG-III): the genomes of soil and plant-associated and newly described type strains.</title>
        <authorList>
            <person name="Whitman W."/>
        </authorList>
    </citation>
    <scope>NUCLEOTIDE SEQUENCE [LARGE SCALE GENOMIC DNA]</scope>
    <source>
        <strain evidence="8 9">MA101b</strain>
    </source>
</reference>
<dbReference type="InterPro" id="IPR008947">
    <property type="entry name" value="PLipase_C/P1_nuclease_dom_sf"/>
</dbReference>
<dbReference type="GO" id="GO:0006308">
    <property type="term" value="P:DNA catabolic process"/>
    <property type="evidence" value="ECO:0007669"/>
    <property type="project" value="InterPro"/>
</dbReference>
<evidence type="ECO:0000256" key="4">
    <source>
        <dbReference type="ARBA" id="ARBA00022801"/>
    </source>
</evidence>
<dbReference type="EMBL" id="QAOG01000004">
    <property type="protein sequence ID" value="PTQ59911.1"/>
    <property type="molecule type" value="Genomic_DNA"/>
</dbReference>
<keyword evidence="5" id="KW-1015">Disulfide bond</keyword>
<evidence type="ECO:0000256" key="1">
    <source>
        <dbReference type="ARBA" id="ARBA00022722"/>
    </source>
</evidence>
<evidence type="ECO:0000256" key="7">
    <source>
        <dbReference type="SAM" id="SignalP"/>
    </source>
</evidence>
<accession>A0A2T5GKS4</accession>